<protein>
    <submittedName>
        <fullName evidence="1">Uncharacterized protein</fullName>
    </submittedName>
</protein>
<name>A0A545V449_9HYPO</name>
<dbReference type="Proteomes" id="UP000315783">
    <property type="component" value="Unassembled WGS sequence"/>
</dbReference>
<reference evidence="1 2" key="1">
    <citation type="journal article" date="2019" name="Appl. Microbiol. Biotechnol.">
        <title>Genome sequence of Isaria javanica and comparative genome analysis insights into family S53 peptidase evolution in fungal entomopathogens.</title>
        <authorList>
            <person name="Lin R."/>
            <person name="Zhang X."/>
            <person name="Xin B."/>
            <person name="Zou M."/>
            <person name="Gao Y."/>
            <person name="Qin F."/>
            <person name="Hu Q."/>
            <person name="Xie B."/>
            <person name="Cheng X."/>
        </authorList>
    </citation>
    <scope>NUCLEOTIDE SEQUENCE [LARGE SCALE GENOMIC DNA]</scope>
    <source>
        <strain evidence="1 2">IJ1G</strain>
    </source>
</reference>
<dbReference type="AlphaFoldDB" id="A0A545V449"/>
<sequence>MHRPKPSAKHVRHSTPRHAAAIERSITVMTLVSLELNNMTIRHDRMSFTMNTIGLDFGPSGSYWLYFRYNRSAGNTNESRTKRP</sequence>
<organism evidence="1 2">
    <name type="scientific">Cordyceps javanica</name>
    <dbReference type="NCBI Taxonomy" id="43265"/>
    <lineage>
        <taxon>Eukaryota</taxon>
        <taxon>Fungi</taxon>
        <taxon>Dikarya</taxon>
        <taxon>Ascomycota</taxon>
        <taxon>Pezizomycotina</taxon>
        <taxon>Sordariomycetes</taxon>
        <taxon>Hypocreomycetidae</taxon>
        <taxon>Hypocreales</taxon>
        <taxon>Cordycipitaceae</taxon>
        <taxon>Cordyceps</taxon>
    </lineage>
</organism>
<evidence type="ECO:0000313" key="2">
    <source>
        <dbReference type="Proteomes" id="UP000315783"/>
    </source>
</evidence>
<proteinExistence type="predicted"/>
<gene>
    <name evidence="1" type="ORF">IF1G_05073</name>
</gene>
<keyword evidence="2" id="KW-1185">Reference proteome</keyword>
<accession>A0A545V449</accession>
<comment type="caution">
    <text evidence="1">The sequence shown here is derived from an EMBL/GenBank/DDBJ whole genome shotgun (WGS) entry which is preliminary data.</text>
</comment>
<dbReference type="EMBL" id="SPUK01000006">
    <property type="protein sequence ID" value="TQV96490.1"/>
    <property type="molecule type" value="Genomic_DNA"/>
</dbReference>
<evidence type="ECO:0000313" key="1">
    <source>
        <dbReference type="EMBL" id="TQV96490.1"/>
    </source>
</evidence>